<dbReference type="InterPro" id="IPR008978">
    <property type="entry name" value="HSP20-like_chaperone"/>
</dbReference>
<proteinExistence type="inferred from homology"/>
<evidence type="ECO:0000256" key="1">
    <source>
        <dbReference type="ARBA" id="ARBA00023016"/>
    </source>
</evidence>
<name>A0A9Q0GRJ1_9MAGN</name>
<evidence type="ECO:0000313" key="6">
    <source>
        <dbReference type="Proteomes" id="UP001141806"/>
    </source>
</evidence>
<protein>
    <recommendedName>
        <fullName evidence="4">SHSP domain-containing protein</fullName>
    </recommendedName>
</protein>
<dbReference type="EMBL" id="JAMYWD010000012">
    <property type="protein sequence ID" value="KAJ4951791.1"/>
    <property type="molecule type" value="Genomic_DNA"/>
</dbReference>
<organism evidence="5 6">
    <name type="scientific">Protea cynaroides</name>
    <dbReference type="NCBI Taxonomy" id="273540"/>
    <lineage>
        <taxon>Eukaryota</taxon>
        <taxon>Viridiplantae</taxon>
        <taxon>Streptophyta</taxon>
        <taxon>Embryophyta</taxon>
        <taxon>Tracheophyta</taxon>
        <taxon>Spermatophyta</taxon>
        <taxon>Magnoliopsida</taxon>
        <taxon>Proteales</taxon>
        <taxon>Proteaceae</taxon>
        <taxon>Protea</taxon>
    </lineage>
</organism>
<dbReference type="OrthoDB" id="5511210at2759"/>
<feature type="domain" description="SHSP" evidence="4">
    <location>
        <begin position="43"/>
        <end position="157"/>
    </location>
</feature>
<keyword evidence="6" id="KW-1185">Reference proteome</keyword>
<dbReference type="FunFam" id="2.60.40.790:FF:000009">
    <property type="entry name" value="17.6 kDa class I heat shock protein-like"/>
    <property type="match status" value="1"/>
</dbReference>
<evidence type="ECO:0000313" key="5">
    <source>
        <dbReference type="EMBL" id="KAJ4951791.1"/>
    </source>
</evidence>
<dbReference type="PANTHER" id="PTHR11527">
    <property type="entry name" value="HEAT-SHOCK PROTEIN 20 FAMILY MEMBER"/>
    <property type="match status" value="1"/>
</dbReference>
<dbReference type="Proteomes" id="UP001141806">
    <property type="component" value="Unassembled WGS sequence"/>
</dbReference>
<evidence type="ECO:0000256" key="2">
    <source>
        <dbReference type="PROSITE-ProRule" id="PRU00285"/>
    </source>
</evidence>
<dbReference type="Gene3D" id="2.60.40.790">
    <property type="match status" value="1"/>
</dbReference>
<evidence type="ECO:0000259" key="4">
    <source>
        <dbReference type="PROSITE" id="PS01031"/>
    </source>
</evidence>
<dbReference type="PROSITE" id="PS01031">
    <property type="entry name" value="SHSP"/>
    <property type="match status" value="1"/>
</dbReference>
<gene>
    <name evidence="5" type="ORF">NE237_028623</name>
</gene>
<keyword evidence="1" id="KW-0346">Stress response</keyword>
<evidence type="ECO:0000256" key="3">
    <source>
        <dbReference type="RuleBase" id="RU003616"/>
    </source>
</evidence>
<accession>A0A9Q0GRJ1</accession>
<dbReference type="InterPro" id="IPR031107">
    <property type="entry name" value="Small_HSP"/>
</dbReference>
<comment type="caution">
    <text evidence="5">The sequence shown here is derived from an EMBL/GenBank/DDBJ whole genome shotgun (WGS) entry which is preliminary data.</text>
</comment>
<dbReference type="AlphaFoldDB" id="A0A9Q0GRJ1"/>
<reference evidence="5" key="1">
    <citation type="journal article" date="2023" name="Plant J.">
        <title>The genome of the king protea, Protea cynaroides.</title>
        <authorList>
            <person name="Chang J."/>
            <person name="Duong T.A."/>
            <person name="Schoeman C."/>
            <person name="Ma X."/>
            <person name="Roodt D."/>
            <person name="Barker N."/>
            <person name="Li Z."/>
            <person name="Van de Peer Y."/>
            <person name="Mizrachi E."/>
        </authorList>
    </citation>
    <scope>NUCLEOTIDE SEQUENCE</scope>
    <source>
        <tissue evidence="5">Young leaves</tissue>
    </source>
</reference>
<sequence length="157" mass="18021">MSIIPSFFGGRDPFPMDIWDPFNFNNFPFSTALSVPRPQFSSETATFVNARIDWKETPEAHIFKADLPGLKKEEVKVEVEEGRVLQISGERNKEQEEKNDKWHRIERSSGNFLRRFRLPENAKMDQVKAAMENGVLTVTVPKEEVKKPDVKAIEISG</sequence>
<dbReference type="SUPFAM" id="SSF49764">
    <property type="entry name" value="HSP20-like chaperones"/>
    <property type="match status" value="1"/>
</dbReference>
<dbReference type="Pfam" id="PF00011">
    <property type="entry name" value="HSP20"/>
    <property type="match status" value="1"/>
</dbReference>
<dbReference type="CDD" id="cd06472">
    <property type="entry name" value="ACD_ScHsp26_like"/>
    <property type="match status" value="1"/>
</dbReference>
<comment type="similarity">
    <text evidence="2 3">Belongs to the small heat shock protein (HSP20) family.</text>
</comment>
<dbReference type="InterPro" id="IPR002068">
    <property type="entry name" value="A-crystallin/Hsp20_dom"/>
</dbReference>